<keyword evidence="1" id="KW-1133">Transmembrane helix</keyword>
<dbReference type="Proteomes" id="UP000240042">
    <property type="component" value="Unassembled WGS sequence"/>
</dbReference>
<evidence type="ECO:0000256" key="1">
    <source>
        <dbReference type="SAM" id="Phobius"/>
    </source>
</evidence>
<keyword evidence="1" id="KW-0472">Membrane</keyword>
<dbReference type="AlphaFoldDB" id="A0A1I1FFA1"/>
<dbReference type="EMBL" id="FOKY01000035">
    <property type="protein sequence ID" value="SFB97662.1"/>
    <property type="molecule type" value="Genomic_DNA"/>
</dbReference>
<protein>
    <submittedName>
        <fullName evidence="2">Uncharacterized protein</fullName>
    </submittedName>
</protein>
<sequence length="76" mass="8720">MKKLILLVPFLLFTTISTYAYQNYKSGDLILGLSLGAGSDILILSQNLNLLFSRLLNLFFRHSIQKLDGFWCYIEC</sequence>
<feature type="transmembrane region" description="Helical" evidence="1">
    <location>
        <begin position="30"/>
        <end position="52"/>
    </location>
</feature>
<accession>A0A1I1FFA1</accession>
<name>A0A1I1FFA1_BREAD</name>
<reference evidence="3" key="1">
    <citation type="submission" date="2016-10" db="EMBL/GenBank/DDBJ databases">
        <authorList>
            <person name="Varghese N."/>
            <person name="Submissions S."/>
        </authorList>
    </citation>
    <scope>NUCLEOTIDE SEQUENCE [LARGE SCALE GENOMIC DNA]</scope>
    <source>
        <strain evidence="3">ATCC 43811</strain>
    </source>
</reference>
<keyword evidence="3" id="KW-1185">Reference proteome</keyword>
<gene>
    <name evidence="2" type="ORF">SAMN02745150_01478</name>
</gene>
<proteinExistence type="predicted"/>
<keyword evidence="1" id="KW-0812">Transmembrane</keyword>
<evidence type="ECO:0000313" key="2">
    <source>
        <dbReference type="EMBL" id="SFB97662.1"/>
    </source>
</evidence>
<organism evidence="2 3">
    <name type="scientific">Brevinema andersonii</name>
    <dbReference type="NCBI Taxonomy" id="34097"/>
    <lineage>
        <taxon>Bacteria</taxon>
        <taxon>Pseudomonadati</taxon>
        <taxon>Spirochaetota</taxon>
        <taxon>Spirochaetia</taxon>
        <taxon>Brevinematales</taxon>
        <taxon>Brevinemataceae</taxon>
        <taxon>Brevinema</taxon>
    </lineage>
</organism>
<evidence type="ECO:0000313" key="3">
    <source>
        <dbReference type="Proteomes" id="UP000240042"/>
    </source>
</evidence>